<dbReference type="PANTHER" id="PTHR15885:SF1">
    <property type="entry name" value="COILED-COIL DOMAIN-CONTAINING PROTEIN 174"/>
    <property type="match status" value="1"/>
</dbReference>
<keyword evidence="4" id="KW-1185">Reference proteome</keyword>
<dbReference type="AlphaFoldDB" id="A0A507DNB2"/>
<dbReference type="STRING" id="286115.A0A507DNB2"/>
<evidence type="ECO:0000313" key="3">
    <source>
        <dbReference type="EMBL" id="TPX53006.1"/>
    </source>
</evidence>
<evidence type="ECO:0000313" key="4">
    <source>
        <dbReference type="Proteomes" id="UP000317494"/>
    </source>
</evidence>
<evidence type="ECO:0000256" key="1">
    <source>
        <dbReference type="ARBA" id="ARBA00023054"/>
    </source>
</evidence>
<dbReference type="EMBL" id="QEAN01000024">
    <property type="protein sequence ID" value="TPX53006.1"/>
    <property type="molecule type" value="Genomic_DNA"/>
</dbReference>
<organism evidence="3 4">
    <name type="scientific">Synchytrium endobioticum</name>
    <dbReference type="NCBI Taxonomy" id="286115"/>
    <lineage>
        <taxon>Eukaryota</taxon>
        <taxon>Fungi</taxon>
        <taxon>Fungi incertae sedis</taxon>
        <taxon>Chytridiomycota</taxon>
        <taxon>Chytridiomycota incertae sedis</taxon>
        <taxon>Chytridiomycetes</taxon>
        <taxon>Synchytriales</taxon>
        <taxon>Synchytriaceae</taxon>
        <taxon>Synchytrium</taxon>
    </lineage>
</organism>
<protein>
    <recommendedName>
        <fullName evidence="5">Coiled-coil domain-containing protein 174</fullName>
    </recommendedName>
</protein>
<dbReference type="InterPro" id="IPR025066">
    <property type="entry name" value="CCDC174-like"/>
</dbReference>
<comment type="caution">
    <text evidence="3">The sequence shown here is derived from an EMBL/GenBank/DDBJ whole genome shotgun (WGS) entry which is preliminary data.</text>
</comment>
<reference evidence="3 4" key="1">
    <citation type="journal article" date="2019" name="Sci. Rep.">
        <title>Comparative genomics of chytrid fungi reveal insights into the obligate biotrophic and pathogenic lifestyle of Synchytrium endobioticum.</title>
        <authorList>
            <person name="van de Vossenberg B.T.L.H."/>
            <person name="Warris S."/>
            <person name="Nguyen H.D.T."/>
            <person name="van Gent-Pelzer M.P.E."/>
            <person name="Joly D.L."/>
            <person name="van de Geest H.C."/>
            <person name="Bonants P.J.M."/>
            <person name="Smith D.S."/>
            <person name="Levesque C.A."/>
            <person name="van der Lee T.A.J."/>
        </authorList>
    </citation>
    <scope>NUCLEOTIDE SEQUENCE [LARGE SCALE GENOMIC DNA]</scope>
    <source>
        <strain evidence="3 4">MB42</strain>
    </source>
</reference>
<accession>A0A507DNB2</accession>
<dbReference type="Proteomes" id="UP000317494">
    <property type="component" value="Unassembled WGS sequence"/>
</dbReference>
<dbReference type="PANTHER" id="PTHR15885">
    <property type="entry name" value="COILED-COIL DOMAIN-CONTAINING PROTEIN 174"/>
    <property type="match status" value="1"/>
</dbReference>
<dbReference type="Pfam" id="PF13300">
    <property type="entry name" value="DUF4078"/>
    <property type="match status" value="1"/>
</dbReference>
<keyword evidence="1" id="KW-0175">Coiled coil</keyword>
<name>A0A507DNB2_9FUNG</name>
<gene>
    <name evidence="3" type="ORF">SeMB42_g01060</name>
</gene>
<evidence type="ECO:0000256" key="2">
    <source>
        <dbReference type="SAM" id="MobiDB-lite"/>
    </source>
</evidence>
<dbReference type="GO" id="GO:0005634">
    <property type="term" value="C:nucleus"/>
    <property type="evidence" value="ECO:0007669"/>
    <property type="project" value="TreeGrafter"/>
</dbReference>
<sequence>MVESQLALISSTMHDAGQATPARNTPTAISASILALSAEVARRKEAADKRKAASTGGPVFIPSTKTFKKPKPVQNKGVEARAAIDHAIYEKEHIYDRPDVADERVYLELKRKAELYELRKTLNADSDSLDAPAKDDNDNELVDFVQKRHDEQESGHRADHGPVIKSLQESDWVEFIDEFNRKRLVRKSQLPAMGLKFVTGTGVVDSSHSGPDLVSRHMSHEQERQQWEAEAVAASQSEYVATNTLPHFDYKRENRQMGVGFYAFSQDEAERRKQREELLQIRANTLMAQKVAVAIKAAKQKRIEDRRKMIAERAIRRKRLREHGVLPSSYNSSSMQVQDDEGDALDLVRLMRFKYEQT</sequence>
<feature type="region of interest" description="Disordered" evidence="2">
    <location>
        <begin position="47"/>
        <end position="74"/>
    </location>
</feature>
<dbReference type="VEuPathDB" id="FungiDB:SeMB42_g01060"/>
<evidence type="ECO:0008006" key="5">
    <source>
        <dbReference type="Google" id="ProtNLM"/>
    </source>
</evidence>
<proteinExistence type="predicted"/>